<organism evidence="3 4">
    <name type="scientific">Pseudomonas fluorescens</name>
    <dbReference type="NCBI Taxonomy" id="294"/>
    <lineage>
        <taxon>Bacteria</taxon>
        <taxon>Pseudomonadati</taxon>
        <taxon>Pseudomonadota</taxon>
        <taxon>Gammaproteobacteria</taxon>
        <taxon>Pseudomonadales</taxon>
        <taxon>Pseudomonadaceae</taxon>
        <taxon>Pseudomonas</taxon>
    </lineage>
</organism>
<feature type="signal peptide" evidence="1">
    <location>
        <begin position="1"/>
        <end position="26"/>
    </location>
</feature>
<evidence type="ECO:0000259" key="2">
    <source>
        <dbReference type="Pfam" id="PF07007"/>
    </source>
</evidence>
<accession>A0A5E7U0M5</accession>
<dbReference type="SUPFAM" id="SSF81901">
    <property type="entry name" value="HCP-like"/>
    <property type="match status" value="1"/>
</dbReference>
<evidence type="ECO:0000256" key="1">
    <source>
        <dbReference type="SAM" id="SignalP"/>
    </source>
</evidence>
<dbReference type="Gene3D" id="1.25.40.10">
    <property type="entry name" value="Tetratricopeptide repeat domain"/>
    <property type="match status" value="1"/>
</dbReference>
<dbReference type="Pfam" id="PF07007">
    <property type="entry name" value="LprI"/>
    <property type="match status" value="1"/>
</dbReference>
<proteinExistence type="predicted"/>
<name>A0A5E7U0M5_PSEFL</name>
<sequence precursor="true">MSKYLIPVLPAVLIGGLSLLGGHAFADDACADITTNSQSERCSVSAKVAADKQLNTSYQELMVRLEGGYQTDPVLAASQKATVQEAQRAWIKLRDTDCQVDALETEPGSSAHVAAVNNCIASMSRDRSVFLDNIASDTGGGPTIGRGSCPTQDFAQFLPAFSANAESQKRLTAQAVKLLVLKGTSDIGRIVTYVTAVVGREMAFPLMAAVPDGKVEGIEVEKVDDRHVDVVDKRAGNSNIKIFNFSRKACWTLEGVEDWSIPEKELSVASTRSLSREENFCSQRAQGFISLGGLEQYRLTVELFEAALENYLCAAASGDPISSESAARLSLSGMAPQLEYSKVEALFKAAAVNSPGGAEGLASFYCFGNETAGSGPCQRPIDVEKELIRAGSMGSAHAIVALGDYWKSGDLGEKDIPRALACYQLAADKGYESGLDAAKRLRSEVIEPIAPSKCY</sequence>
<dbReference type="EMBL" id="CABVJG010000007">
    <property type="protein sequence ID" value="VVQ04291.1"/>
    <property type="molecule type" value="Genomic_DNA"/>
</dbReference>
<feature type="domain" description="Lysozyme inhibitor LprI-like N-terminal" evidence="2">
    <location>
        <begin position="30"/>
        <end position="128"/>
    </location>
</feature>
<keyword evidence="1" id="KW-0732">Signal</keyword>
<feature type="chain" id="PRO_5023140679" description="Lysozyme inhibitor LprI-like N-terminal domain-containing protein" evidence="1">
    <location>
        <begin position="27"/>
        <end position="455"/>
    </location>
</feature>
<reference evidence="3 4" key="1">
    <citation type="submission" date="2019-09" db="EMBL/GenBank/DDBJ databases">
        <authorList>
            <person name="Chandra G."/>
            <person name="Truman W A."/>
        </authorList>
    </citation>
    <scope>NUCLEOTIDE SEQUENCE [LARGE SCALE GENOMIC DNA]</scope>
    <source>
        <strain evidence="3">PS925</strain>
    </source>
</reference>
<dbReference type="SMART" id="SM00671">
    <property type="entry name" value="SEL1"/>
    <property type="match status" value="1"/>
</dbReference>
<evidence type="ECO:0000313" key="3">
    <source>
        <dbReference type="EMBL" id="VVQ04291.1"/>
    </source>
</evidence>
<protein>
    <recommendedName>
        <fullName evidence="2">Lysozyme inhibitor LprI-like N-terminal domain-containing protein</fullName>
    </recommendedName>
</protein>
<dbReference type="AlphaFoldDB" id="A0A5E7U0M5"/>
<dbReference type="InterPro" id="IPR011990">
    <property type="entry name" value="TPR-like_helical_dom_sf"/>
</dbReference>
<dbReference type="InterPro" id="IPR006597">
    <property type="entry name" value="Sel1-like"/>
</dbReference>
<dbReference type="InterPro" id="IPR009739">
    <property type="entry name" value="LprI-like_N"/>
</dbReference>
<gene>
    <name evidence="3" type="ORF">PS925_02624</name>
</gene>
<evidence type="ECO:0000313" key="4">
    <source>
        <dbReference type="Proteomes" id="UP000412311"/>
    </source>
</evidence>
<dbReference type="RefSeq" id="WP_150793911.1">
    <property type="nucleotide sequence ID" value="NZ_CABVJG010000007.1"/>
</dbReference>
<dbReference type="Gene3D" id="1.20.1270.180">
    <property type="match status" value="1"/>
</dbReference>
<dbReference type="Proteomes" id="UP000412311">
    <property type="component" value="Unassembled WGS sequence"/>
</dbReference>